<evidence type="ECO:0000256" key="1">
    <source>
        <dbReference type="SAM" id="Phobius"/>
    </source>
</evidence>
<protein>
    <recommendedName>
        <fullName evidence="4">DUF1634 domain-containing protein</fullName>
    </recommendedName>
</protein>
<accession>E8WX43</accession>
<keyword evidence="1" id="KW-0812">Transmembrane</keyword>
<dbReference type="eggNOG" id="COG4272">
    <property type="taxonomic scope" value="Bacteria"/>
</dbReference>
<dbReference type="Pfam" id="PF07843">
    <property type="entry name" value="DUF1634"/>
    <property type="match status" value="1"/>
</dbReference>
<organism evidence="3">
    <name type="scientific">Granulicella tundricola (strain ATCC BAA-1859 / DSM 23138 / MP5ACTX9)</name>
    <dbReference type="NCBI Taxonomy" id="1198114"/>
    <lineage>
        <taxon>Bacteria</taxon>
        <taxon>Pseudomonadati</taxon>
        <taxon>Acidobacteriota</taxon>
        <taxon>Terriglobia</taxon>
        <taxon>Terriglobales</taxon>
        <taxon>Acidobacteriaceae</taxon>
        <taxon>Granulicella</taxon>
    </lineage>
</organism>
<dbReference type="PaxDb" id="1198114-AciX9_2661"/>
<gene>
    <name evidence="2" type="ordered locus">AciX9_2661</name>
</gene>
<feature type="transmembrane region" description="Helical" evidence="1">
    <location>
        <begin position="108"/>
        <end position="126"/>
    </location>
</feature>
<dbReference type="OrthoDB" id="122097at2"/>
<feature type="transmembrane region" description="Helical" evidence="1">
    <location>
        <begin position="20"/>
        <end position="42"/>
    </location>
</feature>
<proteinExistence type="predicted"/>
<keyword evidence="3" id="KW-1185">Reference proteome</keyword>
<evidence type="ECO:0000313" key="2">
    <source>
        <dbReference type="EMBL" id="ADW69685.1"/>
    </source>
</evidence>
<evidence type="ECO:0000313" key="3">
    <source>
        <dbReference type="Proteomes" id="UP000000343"/>
    </source>
</evidence>
<evidence type="ECO:0008006" key="4">
    <source>
        <dbReference type="Google" id="ProtNLM"/>
    </source>
</evidence>
<dbReference type="InterPro" id="IPR012861">
    <property type="entry name" value="DUF1634"/>
</dbReference>
<reference evidence="3" key="1">
    <citation type="submission" date="2011-01" db="EMBL/GenBank/DDBJ databases">
        <title>Complete sequence of chromosome of Acidobacterium sp. MP5ACTX9.</title>
        <authorList>
            <consortium name="US DOE Joint Genome Institute"/>
            <person name="Lucas S."/>
            <person name="Copeland A."/>
            <person name="Lapidus A."/>
            <person name="Cheng J.-F."/>
            <person name="Goodwin L."/>
            <person name="Pitluck S."/>
            <person name="Teshima H."/>
            <person name="Detter J.C."/>
            <person name="Han C."/>
            <person name="Tapia R."/>
            <person name="Land M."/>
            <person name="Hauser L."/>
            <person name="Kyrpides N."/>
            <person name="Ivanova N."/>
            <person name="Ovchinnikova G."/>
            <person name="Pagani I."/>
            <person name="Rawat S.R."/>
            <person name="Mannisto M."/>
            <person name="Haggblom M.M."/>
            <person name="Woyke T."/>
        </authorList>
    </citation>
    <scope>NUCLEOTIDE SEQUENCE [LARGE SCALE GENOMIC DNA]</scope>
    <source>
        <strain evidence="3">MP5ACTX9</strain>
    </source>
</reference>
<name>E8WX43_GRATM</name>
<dbReference type="EMBL" id="CP002480">
    <property type="protein sequence ID" value="ADW69685.1"/>
    <property type="molecule type" value="Genomic_DNA"/>
</dbReference>
<keyword evidence="1" id="KW-1133">Transmembrane helix</keyword>
<feature type="transmembrane region" description="Helical" evidence="1">
    <location>
        <begin position="75"/>
        <end position="96"/>
    </location>
</feature>
<dbReference type="RefSeq" id="WP_013581000.1">
    <property type="nucleotide sequence ID" value="NC_015064.1"/>
</dbReference>
<dbReference type="Proteomes" id="UP000000343">
    <property type="component" value="Chromosome"/>
</dbReference>
<dbReference type="KEGG" id="acm:AciX9_2661"/>
<keyword evidence="1" id="KW-0472">Membrane</keyword>
<sequence>MAKAPKPLNCTVIDAQIGLLLRIGLLCATLVVMAGGAIFLAAHQHSVVSFHTFHGEPASLKSPLLIVEGVLHGQALAIIQFGILLLIATPVARVVFSIFAFLKARDYLYGMIAGMVLLVLLYSLIWH</sequence>
<dbReference type="AlphaFoldDB" id="E8WX43"/>
<dbReference type="HOGENOM" id="CLU_140339_0_0_0"/>
<dbReference type="STRING" id="1198114.AciX9_2661"/>